<organism evidence="7 8">
    <name type="scientific">Pontibacillus halophilus JSM 076056 = DSM 19796</name>
    <dbReference type="NCBI Taxonomy" id="1385510"/>
    <lineage>
        <taxon>Bacteria</taxon>
        <taxon>Bacillati</taxon>
        <taxon>Bacillota</taxon>
        <taxon>Bacilli</taxon>
        <taxon>Bacillales</taxon>
        <taxon>Bacillaceae</taxon>
        <taxon>Pontibacillus</taxon>
    </lineage>
</organism>
<dbReference type="NCBIfam" id="NF004630">
    <property type="entry name" value="PRK05974.1"/>
    <property type="match status" value="1"/>
</dbReference>
<dbReference type="EC" id="6.3.5.3" evidence="6"/>
<dbReference type="GO" id="GO:0005737">
    <property type="term" value="C:cytoplasm"/>
    <property type="evidence" value="ECO:0007669"/>
    <property type="project" value="UniProtKB-SubCell"/>
</dbReference>
<gene>
    <name evidence="6" type="primary">purS</name>
    <name evidence="7" type="ORF">N781_08330</name>
</gene>
<comment type="catalytic activity">
    <reaction evidence="6">
        <text>N(2)-formyl-N(1)-(5-phospho-beta-D-ribosyl)glycinamide + L-glutamine + ATP + H2O = 2-formamido-N(1)-(5-O-phospho-beta-D-ribosyl)acetamidine + L-glutamate + ADP + phosphate + H(+)</text>
        <dbReference type="Rhea" id="RHEA:17129"/>
        <dbReference type="ChEBI" id="CHEBI:15377"/>
        <dbReference type="ChEBI" id="CHEBI:15378"/>
        <dbReference type="ChEBI" id="CHEBI:29985"/>
        <dbReference type="ChEBI" id="CHEBI:30616"/>
        <dbReference type="ChEBI" id="CHEBI:43474"/>
        <dbReference type="ChEBI" id="CHEBI:58359"/>
        <dbReference type="ChEBI" id="CHEBI:147286"/>
        <dbReference type="ChEBI" id="CHEBI:147287"/>
        <dbReference type="ChEBI" id="CHEBI:456216"/>
        <dbReference type="EC" id="6.3.5.3"/>
    </reaction>
</comment>
<dbReference type="STRING" id="1385510.GCA_000425205_03393"/>
<evidence type="ECO:0000313" key="7">
    <source>
        <dbReference type="EMBL" id="KGX90242.1"/>
    </source>
</evidence>
<dbReference type="NCBIfam" id="TIGR00302">
    <property type="entry name" value="phosphoribosylformylglycinamidine synthase subunit PurS"/>
    <property type="match status" value="1"/>
</dbReference>
<comment type="caution">
    <text evidence="7">The sequence shown here is derived from an EMBL/GenBank/DDBJ whole genome shotgun (WGS) entry which is preliminary data.</text>
</comment>
<accession>A0A0A5I326</accession>
<evidence type="ECO:0000256" key="5">
    <source>
        <dbReference type="ARBA" id="ARBA00022840"/>
    </source>
</evidence>
<sequence>MYKVTVIVTLKTGILDPQGKTIRQSFQSLDYDGVVDVKTGKVYTLMLESSEESVVRSMCERVLSNPVMEDYTYTIEEVVPS</sequence>
<dbReference type="PANTHER" id="PTHR34696">
    <property type="entry name" value="PHOSPHORIBOSYLFORMYLGLYCINAMIDINE SYNTHASE SUBUNIT PURS"/>
    <property type="match status" value="1"/>
</dbReference>
<comment type="pathway">
    <text evidence="6">Purine metabolism; IMP biosynthesis via de novo pathway; 5-amino-1-(5-phospho-D-ribosyl)imidazole from N(2)-formyl-N(1)-(5-phospho-D-ribosyl)glycinamide: step 1/2.</text>
</comment>
<evidence type="ECO:0000256" key="3">
    <source>
        <dbReference type="ARBA" id="ARBA00022741"/>
    </source>
</evidence>
<dbReference type="UniPathway" id="UPA00074">
    <property type="reaction ID" value="UER00128"/>
</dbReference>
<keyword evidence="2 6" id="KW-0436">Ligase</keyword>
<dbReference type="PANTHER" id="PTHR34696:SF1">
    <property type="entry name" value="PHOSPHORIBOSYLFORMYLGLYCINAMIDINE SYNTHASE SUBUNIT PURS"/>
    <property type="match status" value="1"/>
</dbReference>
<dbReference type="EMBL" id="AVPE01000016">
    <property type="protein sequence ID" value="KGX90242.1"/>
    <property type="molecule type" value="Genomic_DNA"/>
</dbReference>
<keyword evidence="1 6" id="KW-0963">Cytoplasm</keyword>
<dbReference type="Gene3D" id="3.30.1280.10">
    <property type="entry name" value="Phosphoribosylformylglycinamidine synthase subunit PurS"/>
    <property type="match status" value="1"/>
</dbReference>
<dbReference type="AlphaFoldDB" id="A0A0A5I326"/>
<evidence type="ECO:0000256" key="6">
    <source>
        <dbReference type="HAMAP-Rule" id="MF_01926"/>
    </source>
</evidence>
<dbReference type="InterPro" id="IPR003850">
    <property type="entry name" value="PurS"/>
</dbReference>
<evidence type="ECO:0000313" key="8">
    <source>
        <dbReference type="Proteomes" id="UP000030528"/>
    </source>
</evidence>
<reference evidence="7 8" key="1">
    <citation type="submission" date="2013-08" db="EMBL/GenBank/DDBJ databases">
        <authorList>
            <person name="Huang J."/>
            <person name="Wang G."/>
        </authorList>
    </citation>
    <scope>NUCLEOTIDE SEQUENCE [LARGE SCALE GENOMIC DNA]</scope>
    <source>
        <strain evidence="7 8">JSM 076056</strain>
    </source>
</reference>
<comment type="similarity">
    <text evidence="6">Belongs to the PurS family.</text>
</comment>
<dbReference type="GO" id="GO:0005524">
    <property type="term" value="F:ATP binding"/>
    <property type="evidence" value="ECO:0007669"/>
    <property type="project" value="UniProtKB-UniRule"/>
</dbReference>
<dbReference type="GO" id="GO:0006189">
    <property type="term" value="P:'de novo' IMP biosynthetic process"/>
    <property type="evidence" value="ECO:0007669"/>
    <property type="project" value="UniProtKB-UniRule"/>
</dbReference>
<keyword evidence="8" id="KW-1185">Reference proteome</keyword>
<dbReference type="GO" id="GO:0004642">
    <property type="term" value="F:phosphoribosylformylglycinamidine synthase activity"/>
    <property type="evidence" value="ECO:0007669"/>
    <property type="project" value="UniProtKB-UniRule"/>
</dbReference>
<keyword evidence="3 6" id="KW-0547">Nucleotide-binding</keyword>
<dbReference type="OrthoDB" id="9799101at2"/>
<protein>
    <recommendedName>
        <fullName evidence="6">Phosphoribosylformylglycinamidine synthase subunit PurS</fullName>
        <shortName evidence="6">FGAM synthase</shortName>
        <ecNumber evidence="6">6.3.5.3</ecNumber>
    </recommendedName>
    <alternativeName>
        <fullName evidence="6">Formylglycinamide ribonucleotide amidotransferase subunit III</fullName>
        <shortName evidence="6">FGAR amidotransferase III</shortName>
        <shortName evidence="6">FGAR-AT III</shortName>
    </alternativeName>
    <alternativeName>
        <fullName evidence="6">Phosphoribosylformylglycinamidine synthase subunit III</fullName>
    </alternativeName>
</protein>
<name>A0A0A5I326_9BACI</name>
<comment type="subunit">
    <text evidence="6">Part of the FGAM synthase complex composed of 1 PurL, 1 PurQ and 2 PurS subunits.</text>
</comment>
<dbReference type="eggNOG" id="COG1828">
    <property type="taxonomic scope" value="Bacteria"/>
</dbReference>
<proteinExistence type="inferred from homology"/>
<dbReference type="InterPro" id="IPR036604">
    <property type="entry name" value="PurS-like_sf"/>
</dbReference>
<evidence type="ECO:0000256" key="2">
    <source>
        <dbReference type="ARBA" id="ARBA00022598"/>
    </source>
</evidence>
<dbReference type="SUPFAM" id="SSF82697">
    <property type="entry name" value="PurS-like"/>
    <property type="match status" value="1"/>
</dbReference>
<keyword evidence="5 6" id="KW-0067">ATP-binding</keyword>
<dbReference type="HAMAP" id="MF_01926">
    <property type="entry name" value="PurS"/>
    <property type="match status" value="1"/>
</dbReference>
<evidence type="ECO:0000256" key="4">
    <source>
        <dbReference type="ARBA" id="ARBA00022755"/>
    </source>
</evidence>
<evidence type="ECO:0000256" key="1">
    <source>
        <dbReference type="ARBA" id="ARBA00022490"/>
    </source>
</evidence>
<dbReference type="Proteomes" id="UP000030528">
    <property type="component" value="Unassembled WGS sequence"/>
</dbReference>
<comment type="function">
    <text evidence="6">Part of the phosphoribosylformylglycinamidine synthase complex involved in the purines biosynthetic pathway. Catalyzes the ATP-dependent conversion of formylglycinamide ribonucleotide (FGAR) and glutamine to yield formylglycinamidine ribonucleotide (FGAM) and glutamate. The FGAM synthase complex is composed of three subunits. PurQ produces an ammonia molecule by converting glutamine to glutamate. PurL transfers the ammonia molecule to FGAR to form FGAM in an ATP-dependent manner. PurS interacts with PurQ and PurL and is thought to assist in the transfer of the ammonia molecule from PurQ to PurL.</text>
</comment>
<keyword evidence="4 6" id="KW-0658">Purine biosynthesis</keyword>
<dbReference type="RefSeq" id="WP_026801587.1">
    <property type="nucleotide sequence ID" value="NZ_AULI01000019.1"/>
</dbReference>
<dbReference type="Pfam" id="PF02700">
    <property type="entry name" value="PurS"/>
    <property type="match status" value="1"/>
</dbReference>
<comment type="subcellular location">
    <subcellularLocation>
        <location evidence="6">Cytoplasm</location>
    </subcellularLocation>
</comment>